<dbReference type="SUPFAM" id="SSF51735">
    <property type="entry name" value="NAD(P)-binding Rossmann-fold domains"/>
    <property type="match status" value="1"/>
</dbReference>
<dbReference type="GO" id="GO:0005811">
    <property type="term" value="C:lipid droplet"/>
    <property type="evidence" value="ECO:0007669"/>
    <property type="project" value="TreeGrafter"/>
</dbReference>
<keyword evidence="6" id="KW-1185">Reference proteome</keyword>
<dbReference type="PANTHER" id="PTHR44169:SF6">
    <property type="entry name" value="NADPH-DEPENDENT 1-ACYLDIHYDROXYACETONE PHOSPHATE REDUCTASE"/>
    <property type="match status" value="1"/>
</dbReference>
<organism evidence="5 6">
    <name type="scientific">Lentithecium fluviatile CBS 122367</name>
    <dbReference type="NCBI Taxonomy" id="1168545"/>
    <lineage>
        <taxon>Eukaryota</taxon>
        <taxon>Fungi</taxon>
        <taxon>Dikarya</taxon>
        <taxon>Ascomycota</taxon>
        <taxon>Pezizomycotina</taxon>
        <taxon>Dothideomycetes</taxon>
        <taxon>Pleosporomycetidae</taxon>
        <taxon>Pleosporales</taxon>
        <taxon>Massarineae</taxon>
        <taxon>Lentitheciaceae</taxon>
        <taxon>Lentithecium</taxon>
    </lineage>
</organism>
<keyword evidence="2" id="KW-0521">NADP</keyword>
<name>A0A6G1J8C7_9PLEO</name>
<sequence length="276" mass="29657">MPTVLITGCSDGGIGSALATVFQQRGYHVLATTRDIAKMSAISALPNVTLLKLDVTKPEDIKAAANAVSERTDGKLDVLISNAAINHFMPMLDEDIARAKALFDTNTWGPVALTQAFATLLIKAKGMAVFITSISGYVNTPYMSAYAASKRSIEIIAETLRLELKPFGVDVLSVVTGAVKSMGQTYFDDFALPENSLYKPIEDIIGSRARGNDGMPRMDTNEYATAVVDAIAKRTTGRFWYGEHADLVKQSTTATHVLQDAMDAGSLMGNGLEKLQ</sequence>
<dbReference type="GO" id="GO:0000140">
    <property type="term" value="F:acylglycerone-phosphate reductase (NADP+) activity"/>
    <property type="evidence" value="ECO:0007669"/>
    <property type="project" value="TreeGrafter"/>
</dbReference>
<dbReference type="GO" id="GO:0005783">
    <property type="term" value="C:endoplasmic reticulum"/>
    <property type="evidence" value="ECO:0007669"/>
    <property type="project" value="TreeGrafter"/>
</dbReference>
<comment type="similarity">
    <text evidence="1 4">Belongs to the short-chain dehydrogenases/reductases (SDR) family.</text>
</comment>
<evidence type="ECO:0000313" key="5">
    <source>
        <dbReference type="EMBL" id="KAF2686804.1"/>
    </source>
</evidence>
<dbReference type="EMBL" id="MU005576">
    <property type="protein sequence ID" value="KAF2686804.1"/>
    <property type="molecule type" value="Genomic_DNA"/>
</dbReference>
<dbReference type="PROSITE" id="PS00061">
    <property type="entry name" value="ADH_SHORT"/>
    <property type="match status" value="1"/>
</dbReference>
<dbReference type="Pfam" id="PF00106">
    <property type="entry name" value="adh_short"/>
    <property type="match status" value="1"/>
</dbReference>
<dbReference type="Gene3D" id="3.40.50.720">
    <property type="entry name" value="NAD(P)-binding Rossmann-like Domain"/>
    <property type="match status" value="1"/>
</dbReference>
<dbReference type="Proteomes" id="UP000799291">
    <property type="component" value="Unassembled WGS sequence"/>
</dbReference>
<proteinExistence type="inferred from homology"/>
<reference evidence="5" key="1">
    <citation type="journal article" date="2020" name="Stud. Mycol.">
        <title>101 Dothideomycetes genomes: a test case for predicting lifestyles and emergence of pathogens.</title>
        <authorList>
            <person name="Haridas S."/>
            <person name="Albert R."/>
            <person name="Binder M."/>
            <person name="Bloem J."/>
            <person name="Labutti K."/>
            <person name="Salamov A."/>
            <person name="Andreopoulos B."/>
            <person name="Baker S."/>
            <person name="Barry K."/>
            <person name="Bills G."/>
            <person name="Bluhm B."/>
            <person name="Cannon C."/>
            <person name="Castanera R."/>
            <person name="Culley D."/>
            <person name="Daum C."/>
            <person name="Ezra D."/>
            <person name="Gonzalez J."/>
            <person name="Henrissat B."/>
            <person name="Kuo A."/>
            <person name="Liang C."/>
            <person name="Lipzen A."/>
            <person name="Lutzoni F."/>
            <person name="Magnuson J."/>
            <person name="Mondo S."/>
            <person name="Nolan M."/>
            <person name="Ohm R."/>
            <person name="Pangilinan J."/>
            <person name="Park H.-J."/>
            <person name="Ramirez L."/>
            <person name="Alfaro M."/>
            <person name="Sun H."/>
            <person name="Tritt A."/>
            <person name="Yoshinaga Y."/>
            <person name="Zwiers L.-H."/>
            <person name="Turgeon B."/>
            <person name="Goodwin S."/>
            <person name="Spatafora J."/>
            <person name="Crous P."/>
            <person name="Grigoriev I."/>
        </authorList>
    </citation>
    <scope>NUCLEOTIDE SEQUENCE</scope>
    <source>
        <strain evidence="5">CBS 122367</strain>
    </source>
</reference>
<accession>A0A6G1J8C7</accession>
<dbReference type="GO" id="GO:0006654">
    <property type="term" value="P:phosphatidic acid biosynthetic process"/>
    <property type="evidence" value="ECO:0007669"/>
    <property type="project" value="TreeGrafter"/>
</dbReference>
<dbReference type="InterPro" id="IPR036291">
    <property type="entry name" value="NAD(P)-bd_dom_sf"/>
</dbReference>
<dbReference type="OrthoDB" id="2102561at2759"/>
<dbReference type="InterPro" id="IPR002347">
    <property type="entry name" value="SDR_fam"/>
</dbReference>
<keyword evidence="3" id="KW-0560">Oxidoreductase</keyword>
<evidence type="ECO:0000313" key="6">
    <source>
        <dbReference type="Proteomes" id="UP000799291"/>
    </source>
</evidence>
<evidence type="ECO:0000256" key="3">
    <source>
        <dbReference type="ARBA" id="ARBA00023002"/>
    </source>
</evidence>
<dbReference type="PRINTS" id="PR00080">
    <property type="entry name" value="SDRFAMILY"/>
</dbReference>
<evidence type="ECO:0000256" key="1">
    <source>
        <dbReference type="ARBA" id="ARBA00006484"/>
    </source>
</evidence>
<dbReference type="GO" id="GO:0004806">
    <property type="term" value="F:triacylglycerol lipase activity"/>
    <property type="evidence" value="ECO:0007669"/>
    <property type="project" value="TreeGrafter"/>
</dbReference>
<dbReference type="PRINTS" id="PR00081">
    <property type="entry name" value="GDHRDH"/>
</dbReference>
<evidence type="ECO:0000256" key="2">
    <source>
        <dbReference type="ARBA" id="ARBA00022857"/>
    </source>
</evidence>
<dbReference type="InterPro" id="IPR020904">
    <property type="entry name" value="Sc_DH/Rdtase_CS"/>
</dbReference>
<dbReference type="PANTHER" id="PTHR44169">
    <property type="entry name" value="NADPH-DEPENDENT 1-ACYLDIHYDROXYACETONE PHOSPHATE REDUCTASE"/>
    <property type="match status" value="1"/>
</dbReference>
<gene>
    <name evidence="5" type="ORF">K458DRAFT_297312</name>
</gene>
<dbReference type="GO" id="GO:0019433">
    <property type="term" value="P:triglyceride catabolic process"/>
    <property type="evidence" value="ECO:0007669"/>
    <property type="project" value="TreeGrafter"/>
</dbReference>
<evidence type="ECO:0000256" key="4">
    <source>
        <dbReference type="RuleBase" id="RU000363"/>
    </source>
</evidence>
<protein>
    <submittedName>
        <fullName evidence="5">NAD(P)-binding protein</fullName>
    </submittedName>
</protein>
<dbReference type="AlphaFoldDB" id="A0A6G1J8C7"/>